<sequence>MMSAKLQESAATGAQKPTTTRPAEQATTSSIEPSQALKNMAASGKSPYVQSQKDSAIKWQLWGSESIERAKKENKLIFLHIGFSASHYCYLTIQESFSNRNVVDLLNKHFIPIIVDQEERPDLDSIYINYVQSLNSAAGHPLNVFLTPELEPVFGGTYFPSPGSHQIDQETGEEIADFLMVLRKAESAWAEQEAQVRADGKQSVEDVRKMTSEGTMGQTRDAQPTPSSSGDLDIDQLEEAYSHIVKTFDRTHGGFLHLPATAPSNFFSGSIPLDQMREAYDLIRSTAKFLTPAKLSFLLRATQYSQIVIDIIGDELSSECSNFALKTLIHMANGAIHDQVSTGFHRCSTTWDWSLPTFEKMLSDNALALGIYLDAWLLQGAKANDQFAKVVLELADHLTTAPVLLGGGGFASSEAADSSNKQGDSVLRHGAYYLWTRKEFDTVIGDEQQSTVAAAYWNVKEHGNVEKDQDPNDEYLNQNVLRVIKTPAELSSQFKISESEAMQRVESAKAKLNSHRTRERPRPALDTKVITAFNGMAIAVLSRTYAALKAAGGSRRESDYLSAAIGAAQFIKKEMWDPNTKTLYRMFFDGGRSSTKGFSGDYAFLIEGLLELYEATADESWLEWADQLQGAQIANFYDSTDAEPDRNNARCGAFYRAAKDEPYSLLRIKDVMDTSQPSDNAVSAANLFRLGALLDREAYTRLAQETVDAFEAEILQYPYLFPGMMTCVVASKLGVKRLVSIGDQGESVKKYHLSPRGGLSTLLFFKPESKLTSRDSKYLAQLSKQQPGVYSIEAGGQVQSS</sequence>
<organism evidence="3 4">
    <name type="scientific">Pestalotiopsis fici (strain W106-1 / CGMCC3.15140)</name>
    <dbReference type="NCBI Taxonomy" id="1229662"/>
    <lineage>
        <taxon>Eukaryota</taxon>
        <taxon>Fungi</taxon>
        <taxon>Dikarya</taxon>
        <taxon>Ascomycota</taxon>
        <taxon>Pezizomycotina</taxon>
        <taxon>Sordariomycetes</taxon>
        <taxon>Xylariomycetidae</taxon>
        <taxon>Amphisphaeriales</taxon>
        <taxon>Sporocadaceae</taxon>
        <taxon>Pestalotiopsis</taxon>
    </lineage>
</organism>
<dbReference type="HOGENOM" id="CLU_014051_1_1_1"/>
<dbReference type="OrthoDB" id="1923667at2759"/>
<dbReference type="AlphaFoldDB" id="W3WJ72"/>
<feature type="region of interest" description="Disordered" evidence="1">
    <location>
        <begin position="1"/>
        <end position="47"/>
    </location>
</feature>
<feature type="compositionally biased region" description="Polar residues" evidence="1">
    <location>
        <begin position="212"/>
        <end position="230"/>
    </location>
</feature>
<accession>W3WJ72</accession>
<dbReference type="InterPro" id="IPR004879">
    <property type="entry name" value="Ssp411-like_TRX"/>
</dbReference>
<dbReference type="STRING" id="1229662.W3WJ72"/>
<dbReference type="Gene3D" id="1.50.10.20">
    <property type="match status" value="1"/>
</dbReference>
<dbReference type="PANTHER" id="PTHR42899:SF1">
    <property type="entry name" value="SPERMATOGENESIS-ASSOCIATED PROTEIN 20"/>
    <property type="match status" value="1"/>
</dbReference>
<dbReference type="InterPro" id="IPR036249">
    <property type="entry name" value="Thioredoxin-like_sf"/>
</dbReference>
<dbReference type="KEGG" id="pfy:PFICI_13794"/>
<dbReference type="Proteomes" id="UP000030651">
    <property type="component" value="Unassembled WGS sequence"/>
</dbReference>
<feature type="domain" description="Spermatogenesis-associated protein 20-like TRX" evidence="2">
    <location>
        <begin position="40"/>
        <end position="205"/>
    </location>
</feature>
<name>W3WJ72_PESFW</name>
<evidence type="ECO:0000313" key="4">
    <source>
        <dbReference type="Proteomes" id="UP000030651"/>
    </source>
</evidence>
<dbReference type="SUPFAM" id="SSF48208">
    <property type="entry name" value="Six-hairpin glycosidases"/>
    <property type="match status" value="1"/>
</dbReference>
<dbReference type="Gene3D" id="3.40.30.10">
    <property type="entry name" value="Glutaredoxin"/>
    <property type="match status" value="1"/>
</dbReference>
<dbReference type="EMBL" id="KI912120">
    <property type="protein sequence ID" value="ETS73928.1"/>
    <property type="molecule type" value="Genomic_DNA"/>
</dbReference>
<dbReference type="InterPro" id="IPR024705">
    <property type="entry name" value="Ssp411"/>
</dbReference>
<keyword evidence="4" id="KW-1185">Reference proteome</keyword>
<feature type="compositionally biased region" description="Basic and acidic residues" evidence="1">
    <location>
        <begin position="194"/>
        <end position="211"/>
    </location>
</feature>
<dbReference type="PIRSF" id="PIRSF006402">
    <property type="entry name" value="UCP006402_thioredoxin"/>
    <property type="match status" value="1"/>
</dbReference>
<dbReference type="InterPro" id="IPR008928">
    <property type="entry name" value="6-hairpin_glycosidase_sf"/>
</dbReference>
<dbReference type="SUPFAM" id="SSF52833">
    <property type="entry name" value="Thioredoxin-like"/>
    <property type="match status" value="1"/>
</dbReference>
<dbReference type="PANTHER" id="PTHR42899">
    <property type="entry name" value="SPERMATOGENESIS-ASSOCIATED PROTEIN 20"/>
    <property type="match status" value="1"/>
</dbReference>
<reference evidence="4" key="1">
    <citation type="journal article" date="2015" name="BMC Genomics">
        <title>Genomic and transcriptomic analysis of the endophytic fungus Pestalotiopsis fici reveals its lifestyle and high potential for synthesis of natural products.</title>
        <authorList>
            <person name="Wang X."/>
            <person name="Zhang X."/>
            <person name="Liu L."/>
            <person name="Xiang M."/>
            <person name="Wang W."/>
            <person name="Sun X."/>
            <person name="Che Y."/>
            <person name="Guo L."/>
            <person name="Liu G."/>
            <person name="Guo L."/>
            <person name="Wang C."/>
            <person name="Yin W.B."/>
            <person name="Stadler M."/>
            <person name="Zhang X."/>
            <person name="Liu X."/>
        </authorList>
    </citation>
    <scope>NUCLEOTIDE SEQUENCE [LARGE SCALE GENOMIC DNA]</scope>
    <source>
        <strain evidence="4">W106-1 / CGMCC3.15140</strain>
    </source>
</reference>
<dbReference type="RefSeq" id="XP_007840566.1">
    <property type="nucleotide sequence ID" value="XM_007842375.1"/>
</dbReference>
<evidence type="ECO:0000313" key="3">
    <source>
        <dbReference type="EMBL" id="ETS73928.1"/>
    </source>
</evidence>
<feature type="region of interest" description="Disordered" evidence="1">
    <location>
        <begin position="192"/>
        <end position="231"/>
    </location>
</feature>
<dbReference type="GeneID" id="19278807"/>
<protein>
    <recommendedName>
        <fullName evidence="2">Spermatogenesis-associated protein 20-like TRX domain-containing protein</fullName>
    </recommendedName>
</protein>
<dbReference type="InParanoid" id="W3WJ72"/>
<dbReference type="OMA" id="PFYFGTY"/>
<proteinExistence type="predicted"/>
<dbReference type="Pfam" id="PF03190">
    <property type="entry name" value="Thioredox_DsbH"/>
    <property type="match status" value="1"/>
</dbReference>
<gene>
    <name evidence="3" type="ORF">PFICI_13794</name>
</gene>
<dbReference type="eggNOG" id="KOG2244">
    <property type="taxonomic scope" value="Eukaryota"/>
</dbReference>
<feature type="compositionally biased region" description="Polar residues" evidence="1">
    <location>
        <begin position="9"/>
        <end position="37"/>
    </location>
</feature>
<evidence type="ECO:0000256" key="1">
    <source>
        <dbReference type="SAM" id="MobiDB-lite"/>
    </source>
</evidence>
<dbReference type="GO" id="GO:0005975">
    <property type="term" value="P:carbohydrate metabolic process"/>
    <property type="evidence" value="ECO:0007669"/>
    <property type="project" value="InterPro"/>
</dbReference>
<evidence type="ECO:0000259" key="2">
    <source>
        <dbReference type="Pfam" id="PF03190"/>
    </source>
</evidence>